<dbReference type="InterPro" id="IPR036864">
    <property type="entry name" value="Zn2-C6_fun-type_DNA-bd_sf"/>
</dbReference>
<dbReference type="Gene3D" id="4.10.240.10">
    <property type="entry name" value="Zn(2)-C6 fungal-type DNA-binding domain"/>
    <property type="match status" value="1"/>
</dbReference>
<dbReference type="SMART" id="SM00906">
    <property type="entry name" value="Fungal_trans"/>
    <property type="match status" value="1"/>
</dbReference>
<dbReference type="InterPro" id="IPR007219">
    <property type="entry name" value="XnlR_reg_dom"/>
</dbReference>
<dbReference type="PROSITE" id="PS50048">
    <property type="entry name" value="ZN2_CY6_FUNGAL_2"/>
    <property type="match status" value="1"/>
</dbReference>
<accession>A0A1L9TDM8</accession>
<dbReference type="PANTHER" id="PTHR46910">
    <property type="entry name" value="TRANSCRIPTION FACTOR PDR1"/>
    <property type="match status" value="1"/>
</dbReference>
<dbReference type="CDD" id="cd00067">
    <property type="entry name" value="GAL4"/>
    <property type="match status" value="1"/>
</dbReference>
<evidence type="ECO:0000256" key="3">
    <source>
        <dbReference type="ARBA" id="ARBA00022833"/>
    </source>
</evidence>
<dbReference type="CDD" id="cd12148">
    <property type="entry name" value="fungal_TF_MHR"/>
    <property type="match status" value="1"/>
</dbReference>
<dbReference type="GO" id="GO:0005634">
    <property type="term" value="C:nucleus"/>
    <property type="evidence" value="ECO:0007669"/>
    <property type="project" value="UniProtKB-SubCell"/>
</dbReference>
<keyword evidence="7" id="KW-0539">Nucleus</keyword>
<feature type="region of interest" description="Disordered" evidence="9">
    <location>
        <begin position="599"/>
        <end position="622"/>
    </location>
</feature>
<dbReference type="AlphaFoldDB" id="A0A1L9TDM8"/>
<evidence type="ECO:0000256" key="7">
    <source>
        <dbReference type="ARBA" id="ARBA00023242"/>
    </source>
</evidence>
<sequence>MSESLPILPMRTIKVGATGTQSRVAQACDRCRTKKVRCDGNRPCCTQCARVGFECQTSDKLSRRSFPRGYTESLEDRVRALEAEVRDLKDLLDRKDEEIDVLSRRRPFSPQYQRMASSIAHSEGVIHVQPSSSQYTSPKSNSKPYTALSSTQGFVDVFTDRLVSEAELNSKLPTTSLAQRAAPVTHAFPNQALKIPSRFLTDQLINIFFQEWAPMYPVVHRSAILKAYELFLSNAESLEKDVAALAQLNLIFGIAALSSDSRTKQHPGFFEEKWAAPFDYLSSKTSVASVQCFILAQIYCMTRGEHRRLLRYRAIAVDICHQLGLYHNGNGTAFNLLEAETRKKVFWCQYVLDRFCAALTGLPVLLNESDVQTEYPMDVDDENLSETDVLPTLPGQPTRISSALALFGASRILTKILEEIFPSRFDYVVHTSKMRSVADQLDEWLQNLPPHLRIEFIRDKPSMDIRGSRSPLLLLVYYFMRSLIHGPAVCFAEEHLRSSSILALSDCSKHIIQILELLDERRLCLSFSINRKELILVSGIGLLWQVLEVKPDRKLSEKTQNLLTTAIEQLKLESPAAAAELSAICNTLLSANTVKRGRTSTEKGSFNMSAATQKPSKSSKWQSLKSRLTGSANLEQLIAASSSQRSTISDATPPLALPSLLSPSWHTLPDSEDHVDRWHSSLDLGTDARQVSAFPSLGYYDPRAMPCPSSPDANTGAIVMADWENVVSETDQEYLEVFTSTNGGKGLSAGPGSFESIAAGHSRLSEDDTLAIPEQLIDLHDLSPEAWSEHAEGAELP</sequence>
<dbReference type="PANTHER" id="PTHR46910:SF12">
    <property type="entry name" value="REGULATORY PROTEIN CAT8"/>
    <property type="match status" value="1"/>
</dbReference>
<reference evidence="12" key="1">
    <citation type="journal article" date="2017" name="Genome Biol.">
        <title>Comparative genomics reveals high biological diversity and specific adaptations in the industrially and medically important fungal genus Aspergillus.</title>
        <authorList>
            <person name="de Vries R.P."/>
            <person name="Riley R."/>
            <person name="Wiebenga A."/>
            <person name="Aguilar-Osorio G."/>
            <person name="Amillis S."/>
            <person name="Uchima C.A."/>
            <person name="Anderluh G."/>
            <person name="Asadollahi M."/>
            <person name="Askin M."/>
            <person name="Barry K."/>
            <person name="Battaglia E."/>
            <person name="Bayram O."/>
            <person name="Benocci T."/>
            <person name="Braus-Stromeyer S.A."/>
            <person name="Caldana C."/>
            <person name="Canovas D."/>
            <person name="Cerqueira G.C."/>
            <person name="Chen F."/>
            <person name="Chen W."/>
            <person name="Choi C."/>
            <person name="Clum A."/>
            <person name="Dos Santos R.A."/>
            <person name="Damasio A.R."/>
            <person name="Diallinas G."/>
            <person name="Emri T."/>
            <person name="Fekete E."/>
            <person name="Flipphi M."/>
            <person name="Freyberg S."/>
            <person name="Gallo A."/>
            <person name="Gournas C."/>
            <person name="Habgood R."/>
            <person name="Hainaut M."/>
            <person name="Harispe M.L."/>
            <person name="Henrissat B."/>
            <person name="Hilden K.S."/>
            <person name="Hope R."/>
            <person name="Hossain A."/>
            <person name="Karabika E."/>
            <person name="Karaffa L."/>
            <person name="Karanyi Z."/>
            <person name="Krasevec N."/>
            <person name="Kuo A."/>
            <person name="Kusch H."/>
            <person name="LaButti K."/>
            <person name="Lagendijk E.L."/>
            <person name="Lapidus A."/>
            <person name="Levasseur A."/>
            <person name="Lindquist E."/>
            <person name="Lipzen A."/>
            <person name="Logrieco A.F."/>
            <person name="MacCabe A."/>
            <person name="Maekelae M.R."/>
            <person name="Malavazi I."/>
            <person name="Melin P."/>
            <person name="Meyer V."/>
            <person name="Mielnichuk N."/>
            <person name="Miskei M."/>
            <person name="Molnar A.P."/>
            <person name="Mule G."/>
            <person name="Ngan C.Y."/>
            <person name="Orejas M."/>
            <person name="Orosz E."/>
            <person name="Ouedraogo J.P."/>
            <person name="Overkamp K.M."/>
            <person name="Park H.-S."/>
            <person name="Perrone G."/>
            <person name="Piumi F."/>
            <person name="Punt P.J."/>
            <person name="Ram A.F."/>
            <person name="Ramon A."/>
            <person name="Rauscher S."/>
            <person name="Record E."/>
            <person name="Riano-Pachon D.M."/>
            <person name="Robert V."/>
            <person name="Roehrig J."/>
            <person name="Ruller R."/>
            <person name="Salamov A."/>
            <person name="Salih N.S."/>
            <person name="Samson R.A."/>
            <person name="Sandor E."/>
            <person name="Sanguinetti M."/>
            <person name="Schuetze T."/>
            <person name="Sepcic K."/>
            <person name="Shelest E."/>
            <person name="Sherlock G."/>
            <person name="Sophianopoulou V."/>
            <person name="Squina F.M."/>
            <person name="Sun H."/>
            <person name="Susca A."/>
            <person name="Todd R.B."/>
            <person name="Tsang A."/>
            <person name="Unkles S.E."/>
            <person name="van de Wiele N."/>
            <person name="van Rossen-Uffink D."/>
            <person name="Oliveira J.V."/>
            <person name="Vesth T.C."/>
            <person name="Visser J."/>
            <person name="Yu J.-H."/>
            <person name="Zhou M."/>
            <person name="Andersen M.R."/>
            <person name="Archer D.B."/>
            <person name="Baker S.E."/>
            <person name="Benoit I."/>
            <person name="Brakhage A.A."/>
            <person name="Braus G.H."/>
            <person name="Fischer R."/>
            <person name="Frisvad J.C."/>
            <person name="Goldman G.H."/>
            <person name="Houbraken J."/>
            <person name="Oakley B."/>
            <person name="Pocsi I."/>
            <person name="Scazzocchio C."/>
            <person name="Seiboth B."/>
            <person name="vanKuyk P.A."/>
            <person name="Wortman J."/>
            <person name="Dyer P.S."/>
            <person name="Grigoriev I.V."/>
        </authorList>
    </citation>
    <scope>NUCLEOTIDE SEQUENCE [LARGE SCALE GENOMIC DNA]</scope>
    <source>
        <strain evidence="12">CBS 593.65</strain>
    </source>
</reference>
<evidence type="ECO:0000256" key="5">
    <source>
        <dbReference type="ARBA" id="ARBA00023125"/>
    </source>
</evidence>
<dbReference type="OrthoDB" id="10001928at2759"/>
<name>A0A1L9TDM8_9EURO</name>
<keyword evidence="2" id="KW-0479">Metal-binding</keyword>
<dbReference type="PROSITE" id="PS00463">
    <property type="entry name" value="ZN2_CY6_FUNGAL_1"/>
    <property type="match status" value="1"/>
</dbReference>
<feature type="coiled-coil region" evidence="8">
    <location>
        <begin position="71"/>
        <end position="105"/>
    </location>
</feature>
<evidence type="ECO:0000313" key="11">
    <source>
        <dbReference type="EMBL" id="OJJ57403.1"/>
    </source>
</evidence>
<dbReference type="VEuPathDB" id="FungiDB:ASPSYDRAFT_58946"/>
<keyword evidence="6" id="KW-0804">Transcription</keyword>
<comment type="subcellular location">
    <subcellularLocation>
        <location evidence="1">Nucleus</location>
    </subcellularLocation>
</comment>
<dbReference type="Pfam" id="PF00172">
    <property type="entry name" value="Zn_clus"/>
    <property type="match status" value="1"/>
</dbReference>
<dbReference type="GO" id="GO:0006351">
    <property type="term" value="P:DNA-templated transcription"/>
    <property type="evidence" value="ECO:0007669"/>
    <property type="project" value="InterPro"/>
</dbReference>
<dbReference type="InterPro" id="IPR050987">
    <property type="entry name" value="AtrR-like"/>
</dbReference>
<dbReference type="EMBL" id="KV878588">
    <property type="protein sequence ID" value="OJJ57403.1"/>
    <property type="molecule type" value="Genomic_DNA"/>
</dbReference>
<dbReference type="CDD" id="cd15485">
    <property type="entry name" value="ZIP_Cat8"/>
    <property type="match status" value="1"/>
</dbReference>
<evidence type="ECO:0000256" key="9">
    <source>
        <dbReference type="SAM" id="MobiDB-lite"/>
    </source>
</evidence>
<dbReference type="SMART" id="SM00066">
    <property type="entry name" value="GAL4"/>
    <property type="match status" value="1"/>
</dbReference>
<feature type="compositionally biased region" description="Polar residues" evidence="9">
    <location>
        <begin position="602"/>
        <end position="622"/>
    </location>
</feature>
<keyword evidence="8" id="KW-0175">Coiled coil</keyword>
<keyword evidence="12" id="KW-1185">Reference proteome</keyword>
<organism evidence="11 12">
    <name type="scientific">Aspergillus sydowii CBS 593.65</name>
    <dbReference type="NCBI Taxonomy" id="1036612"/>
    <lineage>
        <taxon>Eukaryota</taxon>
        <taxon>Fungi</taxon>
        <taxon>Dikarya</taxon>
        <taxon>Ascomycota</taxon>
        <taxon>Pezizomycotina</taxon>
        <taxon>Eurotiomycetes</taxon>
        <taxon>Eurotiomycetidae</taxon>
        <taxon>Eurotiales</taxon>
        <taxon>Aspergillaceae</taxon>
        <taxon>Aspergillus</taxon>
        <taxon>Aspergillus subgen. Nidulantes</taxon>
    </lineage>
</organism>
<dbReference type="RefSeq" id="XP_040701209.1">
    <property type="nucleotide sequence ID" value="XM_040849611.1"/>
</dbReference>
<evidence type="ECO:0000313" key="12">
    <source>
        <dbReference type="Proteomes" id="UP000184356"/>
    </source>
</evidence>
<dbReference type="InterPro" id="IPR001138">
    <property type="entry name" value="Zn2Cys6_DnaBD"/>
</dbReference>
<dbReference type="GO" id="GO:0003677">
    <property type="term" value="F:DNA binding"/>
    <property type="evidence" value="ECO:0007669"/>
    <property type="project" value="UniProtKB-KW"/>
</dbReference>
<dbReference type="FunFam" id="4.10.240.10:FF:000007">
    <property type="entry name" value="C6 transcription factor FacB"/>
    <property type="match status" value="1"/>
</dbReference>
<keyword evidence="3" id="KW-0862">Zinc</keyword>
<dbReference type="STRING" id="1036612.A0A1L9TDM8"/>
<dbReference type="Proteomes" id="UP000184356">
    <property type="component" value="Unassembled WGS sequence"/>
</dbReference>
<gene>
    <name evidence="11" type="ORF">ASPSYDRAFT_58946</name>
</gene>
<dbReference type="SUPFAM" id="SSF57701">
    <property type="entry name" value="Zn2/Cys6 DNA-binding domain"/>
    <property type="match status" value="1"/>
</dbReference>
<feature type="domain" description="Zn(2)-C6 fungal-type" evidence="10">
    <location>
        <begin position="27"/>
        <end position="57"/>
    </location>
</feature>
<evidence type="ECO:0000259" key="10">
    <source>
        <dbReference type="PROSITE" id="PS50048"/>
    </source>
</evidence>
<protein>
    <recommendedName>
        <fullName evidence="10">Zn(2)-C6 fungal-type domain-containing protein</fullName>
    </recommendedName>
</protein>
<proteinExistence type="predicted"/>
<dbReference type="GO" id="GO:0008270">
    <property type="term" value="F:zinc ion binding"/>
    <property type="evidence" value="ECO:0007669"/>
    <property type="project" value="InterPro"/>
</dbReference>
<evidence type="ECO:0000256" key="6">
    <source>
        <dbReference type="ARBA" id="ARBA00023163"/>
    </source>
</evidence>
<evidence type="ECO:0000256" key="2">
    <source>
        <dbReference type="ARBA" id="ARBA00022723"/>
    </source>
</evidence>
<dbReference type="GeneID" id="63765684"/>
<dbReference type="GO" id="GO:0000981">
    <property type="term" value="F:DNA-binding transcription factor activity, RNA polymerase II-specific"/>
    <property type="evidence" value="ECO:0007669"/>
    <property type="project" value="InterPro"/>
</dbReference>
<evidence type="ECO:0000256" key="1">
    <source>
        <dbReference type="ARBA" id="ARBA00004123"/>
    </source>
</evidence>
<evidence type="ECO:0000256" key="8">
    <source>
        <dbReference type="SAM" id="Coils"/>
    </source>
</evidence>
<keyword evidence="5" id="KW-0238">DNA-binding</keyword>
<keyword evidence="4" id="KW-0805">Transcription regulation</keyword>
<evidence type="ECO:0000256" key="4">
    <source>
        <dbReference type="ARBA" id="ARBA00023015"/>
    </source>
</evidence>
<dbReference type="Pfam" id="PF04082">
    <property type="entry name" value="Fungal_trans"/>
    <property type="match status" value="1"/>
</dbReference>